<accession>A0A7E4V2L1</accession>
<dbReference type="Proteomes" id="UP000492821">
    <property type="component" value="Unassembled WGS sequence"/>
</dbReference>
<name>A0A7E4V2L1_PANRE</name>
<evidence type="ECO:0000313" key="2">
    <source>
        <dbReference type="WBParaSite" id="Pan_g15799.t1"/>
    </source>
</evidence>
<reference evidence="1" key="1">
    <citation type="journal article" date="2013" name="Genetics">
        <title>The draft genome and transcriptome of Panagrellus redivivus are shaped by the harsh demands of a free-living lifestyle.</title>
        <authorList>
            <person name="Srinivasan J."/>
            <person name="Dillman A.R."/>
            <person name="Macchietto M.G."/>
            <person name="Heikkinen L."/>
            <person name="Lakso M."/>
            <person name="Fracchia K.M."/>
            <person name="Antoshechkin I."/>
            <person name="Mortazavi A."/>
            <person name="Wong G."/>
            <person name="Sternberg P.W."/>
        </authorList>
    </citation>
    <scope>NUCLEOTIDE SEQUENCE [LARGE SCALE GENOMIC DNA]</scope>
    <source>
        <strain evidence="1">MT8872</strain>
    </source>
</reference>
<keyword evidence="1" id="KW-1185">Reference proteome</keyword>
<evidence type="ECO:0000313" key="1">
    <source>
        <dbReference type="Proteomes" id="UP000492821"/>
    </source>
</evidence>
<dbReference type="WBParaSite" id="Pan_g15799.t1">
    <property type="protein sequence ID" value="Pan_g15799.t1"/>
    <property type="gene ID" value="Pan_g15799"/>
</dbReference>
<organism evidence="1 2">
    <name type="scientific">Panagrellus redivivus</name>
    <name type="common">Microworm</name>
    <dbReference type="NCBI Taxonomy" id="6233"/>
    <lineage>
        <taxon>Eukaryota</taxon>
        <taxon>Metazoa</taxon>
        <taxon>Ecdysozoa</taxon>
        <taxon>Nematoda</taxon>
        <taxon>Chromadorea</taxon>
        <taxon>Rhabditida</taxon>
        <taxon>Tylenchina</taxon>
        <taxon>Panagrolaimomorpha</taxon>
        <taxon>Panagrolaimoidea</taxon>
        <taxon>Panagrolaimidae</taxon>
        <taxon>Panagrellus</taxon>
    </lineage>
</organism>
<reference evidence="2" key="2">
    <citation type="submission" date="2020-10" db="UniProtKB">
        <authorList>
            <consortium name="WormBaseParasite"/>
        </authorList>
    </citation>
    <scope>IDENTIFICATION</scope>
</reference>
<proteinExistence type="predicted"/>
<sequence>MAYPILKLPYGLRCRLRELATPLEAYNLQIAVGYNIDGLKPVQKRMYCDIYIIHDDVKITPTTSNKALPTFNKDSVFVCQSISISGLTEDTLDFPIFENICLKETKNLEIWNFDKITINLLKKVAQKTNNCLTSLVVYNHSSSFAEILSLFPKLQNFSSSKLYEGWARDLLKLGKTELTKIAMLGTTDYEALFSFEPEEMVLILKKGLSISAFCYCYDDETPEDAVKSLTDELRPLVPYRYNSSMTKQLATFAVIIRDADANHETLQLTWKCSNEKLLRERYKPY</sequence>
<dbReference type="AlphaFoldDB" id="A0A7E4V2L1"/>
<protein>
    <submittedName>
        <fullName evidence="2">C2 domain-containing protein</fullName>
    </submittedName>
</protein>